<protein>
    <submittedName>
        <fullName evidence="2">Uncharacterized protein</fullName>
    </submittedName>
</protein>
<feature type="transmembrane region" description="Helical" evidence="1">
    <location>
        <begin position="29"/>
        <end position="55"/>
    </location>
</feature>
<name>A0A2A9DLT3_9CORY</name>
<feature type="transmembrane region" description="Helical" evidence="1">
    <location>
        <begin position="62"/>
        <end position="83"/>
    </location>
</feature>
<dbReference type="EMBL" id="PDJF01000001">
    <property type="protein sequence ID" value="PFG27658.1"/>
    <property type="molecule type" value="Genomic_DNA"/>
</dbReference>
<evidence type="ECO:0000256" key="1">
    <source>
        <dbReference type="SAM" id="Phobius"/>
    </source>
</evidence>
<evidence type="ECO:0000313" key="3">
    <source>
        <dbReference type="Proteomes" id="UP000221653"/>
    </source>
</evidence>
<keyword evidence="3" id="KW-1185">Reference proteome</keyword>
<sequence length="122" mass="13948">MCVPFHLFVWIVSPDQNLTVSVWPLSYPLYLWDISFVIALILRYSVIISIPLIFVRATWNRWIAGFAFITLIVAQILPWFVITPFVEDLSVWSKIIYPPIIIAAGAHLVYGLRKEKCGSNPG</sequence>
<keyword evidence="1" id="KW-1133">Transmembrane helix</keyword>
<dbReference type="STRING" id="1724.GCA_001044175_00660"/>
<keyword evidence="1" id="KW-0472">Membrane</keyword>
<accession>A0A2A9DLT3</accession>
<proteinExistence type="predicted"/>
<keyword evidence="1" id="KW-0812">Transmembrane</keyword>
<feature type="transmembrane region" description="Helical" evidence="1">
    <location>
        <begin position="95"/>
        <end position="112"/>
    </location>
</feature>
<dbReference type="Proteomes" id="UP000221653">
    <property type="component" value="Unassembled WGS sequence"/>
</dbReference>
<evidence type="ECO:0000313" key="2">
    <source>
        <dbReference type="EMBL" id="PFG27658.1"/>
    </source>
</evidence>
<gene>
    <name evidence="2" type="ORF">ATK06_0734</name>
</gene>
<organism evidence="2 3">
    <name type="scientific">Corynebacterium renale</name>
    <dbReference type="NCBI Taxonomy" id="1724"/>
    <lineage>
        <taxon>Bacteria</taxon>
        <taxon>Bacillati</taxon>
        <taxon>Actinomycetota</taxon>
        <taxon>Actinomycetes</taxon>
        <taxon>Mycobacteriales</taxon>
        <taxon>Corynebacteriaceae</taxon>
        <taxon>Corynebacterium</taxon>
    </lineage>
</organism>
<dbReference type="AlphaFoldDB" id="A0A2A9DLT3"/>
<reference evidence="2 3" key="1">
    <citation type="submission" date="2017-10" db="EMBL/GenBank/DDBJ databases">
        <title>Sequencing the genomes of 1000 actinobacteria strains.</title>
        <authorList>
            <person name="Klenk H.-P."/>
        </authorList>
    </citation>
    <scope>NUCLEOTIDE SEQUENCE [LARGE SCALE GENOMIC DNA]</scope>
    <source>
        <strain evidence="2 3">DSM 20688</strain>
    </source>
</reference>
<comment type="caution">
    <text evidence="2">The sequence shown here is derived from an EMBL/GenBank/DDBJ whole genome shotgun (WGS) entry which is preliminary data.</text>
</comment>